<feature type="transmembrane region" description="Helical" evidence="1">
    <location>
        <begin position="12"/>
        <end position="30"/>
    </location>
</feature>
<sequence>CVCPRDQRTVWDIIWSCLATTFLCTWVTVHPNIPALDEKWWWIAWTRLKTMFWALIAPELIFLWALRQYVGAKYLKERYADQCGLIHAIDPHWTIVHGHFLQMGGFMLYDKDGNLDRTLLEDDFDSQLDQNFIKFPSITKEQIIDKSKSDALAKLLTLLKTGWFIAQYIARWSQHLAISEIELTTLALATVNLFIYIFWWKKPLDIRQPVPV</sequence>
<feature type="transmembrane region" description="Helical" evidence="1">
    <location>
        <begin position="176"/>
        <end position="199"/>
    </location>
</feature>
<protein>
    <submittedName>
        <fullName evidence="2">Uncharacterized protein</fullName>
    </submittedName>
</protein>
<dbReference type="PANTHER" id="PTHR35043">
    <property type="entry name" value="TRANSCRIPTION FACTOR DOMAIN-CONTAINING PROTEIN"/>
    <property type="match status" value="1"/>
</dbReference>
<gene>
    <name evidence="2" type="ORF">BDQ12DRAFT_568577</name>
</gene>
<keyword evidence="3" id="KW-1185">Reference proteome</keyword>
<dbReference type="STRING" id="68775.A0A5C3M1R0"/>
<feature type="transmembrane region" description="Helical" evidence="1">
    <location>
        <begin position="50"/>
        <end position="66"/>
    </location>
</feature>
<dbReference type="AlphaFoldDB" id="A0A5C3M1R0"/>
<dbReference type="EMBL" id="ML213626">
    <property type="protein sequence ID" value="TFK34931.1"/>
    <property type="molecule type" value="Genomic_DNA"/>
</dbReference>
<keyword evidence="1" id="KW-1133">Transmembrane helix</keyword>
<name>A0A5C3M1R0_9AGAR</name>
<keyword evidence="1" id="KW-0472">Membrane</keyword>
<organism evidence="2 3">
    <name type="scientific">Crucibulum laeve</name>
    <dbReference type="NCBI Taxonomy" id="68775"/>
    <lineage>
        <taxon>Eukaryota</taxon>
        <taxon>Fungi</taxon>
        <taxon>Dikarya</taxon>
        <taxon>Basidiomycota</taxon>
        <taxon>Agaricomycotina</taxon>
        <taxon>Agaricomycetes</taxon>
        <taxon>Agaricomycetidae</taxon>
        <taxon>Agaricales</taxon>
        <taxon>Agaricineae</taxon>
        <taxon>Nidulariaceae</taxon>
        <taxon>Crucibulum</taxon>
    </lineage>
</organism>
<proteinExistence type="predicted"/>
<evidence type="ECO:0000313" key="2">
    <source>
        <dbReference type="EMBL" id="TFK34931.1"/>
    </source>
</evidence>
<dbReference type="Proteomes" id="UP000308652">
    <property type="component" value="Unassembled WGS sequence"/>
</dbReference>
<dbReference type="OrthoDB" id="9451547at2759"/>
<reference evidence="2 3" key="1">
    <citation type="journal article" date="2019" name="Nat. Ecol. Evol.">
        <title>Megaphylogeny resolves global patterns of mushroom evolution.</title>
        <authorList>
            <person name="Varga T."/>
            <person name="Krizsan K."/>
            <person name="Foldi C."/>
            <person name="Dima B."/>
            <person name="Sanchez-Garcia M."/>
            <person name="Sanchez-Ramirez S."/>
            <person name="Szollosi G.J."/>
            <person name="Szarkandi J.G."/>
            <person name="Papp V."/>
            <person name="Albert L."/>
            <person name="Andreopoulos W."/>
            <person name="Angelini C."/>
            <person name="Antonin V."/>
            <person name="Barry K.W."/>
            <person name="Bougher N.L."/>
            <person name="Buchanan P."/>
            <person name="Buyck B."/>
            <person name="Bense V."/>
            <person name="Catcheside P."/>
            <person name="Chovatia M."/>
            <person name="Cooper J."/>
            <person name="Damon W."/>
            <person name="Desjardin D."/>
            <person name="Finy P."/>
            <person name="Geml J."/>
            <person name="Haridas S."/>
            <person name="Hughes K."/>
            <person name="Justo A."/>
            <person name="Karasinski D."/>
            <person name="Kautmanova I."/>
            <person name="Kiss B."/>
            <person name="Kocsube S."/>
            <person name="Kotiranta H."/>
            <person name="LaButti K.M."/>
            <person name="Lechner B.E."/>
            <person name="Liimatainen K."/>
            <person name="Lipzen A."/>
            <person name="Lukacs Z."/>
            <person name="Mihaltcheva S."/>
            <person name="Morgado L.N."/>
            <person name="Niskanen T."/>
            <person name="Noordeloos M.E."/>
            <person name="Ohm R.A."/>
            <person name="Ortiz-Santana B."/>
            <person name="Ovrebo C."/>
            <person name="Racz N."/>
            <person name="Riley R."/>
            <person name="Savchenko A."/>
            <person name="Shiryaev A."/>
            <person name="Soop K."/>
            <person name="Spirin V."/>
            <person name="Szebenyi C."/>
            <person name="Tomsovsky M."/>
            <person name="Tulloss R.E."/>
            <person name="Uehling J."/>
            <person name="Grigoriev I.V."/>
            <person name="Vagvolgyi C."/>
            <person name="Papp T."/>
            <person name="Martin F.M."/>
            <person name="Miettinen O."/>
            <person name="Hibbett D.S."/>
            <person name="Nagy L.G."/>
        </authorList>
    </citation>
    <scope>NUCLEOTIDE SEQUENCE [LARGE SCALE GENOMIC DNA]</scope>
    <source>
        <strain evidence="2 3">CBS 166.37</strain>
    </source>
</reference>
<dbReference type="PANTHER" id="PTHR35043:SF7">
    <property type="entry name" value="TRANSCRIPTION FACTOR DOMAIN-CONTAINING PROTEIN"/>
    <property type="match status" value="1"/>
</dbReference>
<evidence type="ECO:0000313" key="3">
    <source>
        <dbReference type="Proteomes" id="UP000308652"/>
    </source>
</evidence>
<feature type="non-terminal residue" evidence="2">
    <location>
        <position position="212"/>
    </location>
</feature>
<keyword evidence="1" id="KW-0812">Transmembrane</keyword>
<accession>A0A5C3M1R0</accession>
<feature type="non-terminal residue" evidence="2">
    <location>
        <position position="1"/>
    </location>
</feature>
<evidence type="ECO:0000256" key="1">
    <source>
        <dbReference type="SAM" id="Phobius"/>
    </source>
</evidence>